<comment type="caution">
    <text evidence="2">The sequence shown here is derived from an EMBL/GenBank/DDBJ whole genome shotgun (WGS) entry which is preliminary data.</text>
</comment>
<reference evidence="2" key="1">
    <citation type="journal article" date="2023" name="Mol. Phylogenet. Evol.">
        <title>Genome-scale phylogeny and comparative genomics of the fungal order Sordariales.</title>
        <authorList>
            <person name="Hensen N."/>
            <person name="Bonometti L."/>
            <person name="Westerberg I."/>
            <person name="Brannstrom I.O."/>
            <person name="Guillou S."/>
            <person name="Cros-Aarteil S."/>
            <person name="Calhoun S."/>
            <person name="Haridas S."/>
            <person name="Kuo A."/>
            <person name="Mondo S."/>
            <person name="Pangilinan J."/>
            <person name="Riley R."/>
            <person name="LaButti K."/>
            <person name="Andreopoulos B."/>
            <person name="Lipzen A."/>
            <person name="Chen C."/>
            <person name="Yan M."/>
            <person name="Daum C."/>
            <person name="Ng V."/>
            <person name="Clum A."/>
            <person name="Steindorff A."/>
            <person name="Ohm R.A."/>
            <person name="Martin F."/>
            <person name="Silar P."/>
            <person name="Natvig D.O."/>
            <person name="Lalanne C."/>
            <person name="Gautier V."/>
            <person name="Ament-Velasquez S.L."/>
            <person name="Kruys A."/>
            <person name="Hutchinson M.I."/>
            <person name="Powell A.J."/>
            <person name="Barry K."/>
            <person name="Miller A.N."/>
            <person name="Grigoriev I.V."/>
            <person name="Debuchy R."/>
            <person name="Gladieux P."/>
            <person name="Hiltunen Thoren M."/>
            <person name="Johannesson H."/>
        </authorList>
    </citation>
    <scope>NUCLEOTIDE SEQUENCE</scope>
    <source>
        <strain evidence="2">CBS 990.96</strain>
    </source>
</reference>
<dbReference type="Proteomes" id="UP001301958">
    <property type="component" value="Unassembled WGS sequence"/>
</dbReference>
<dbReference type="AlphaFoldDB" id="A0AAN6YN58"/>
<keyword evidence="3" id="KW-1185">Reference proteome</keyword>
<accession>A0AAN6YN58</accession>
<dbReference type="EMBL" id="MU865510">
    <property type="protein sequence ID" value="KAK4221846.1"/>
    <property type="molecule type" value="Genomic_DNA"/>
</dbReference>
<protein>
    <submittedName>
        <fullName evidence="2">Uncharacterized protein</fullName>
    </submittedName>
</protein>
<feature type="region of interest" description="Disordered" evidence="1">
    <location>
        <begin position="34"/>
        <end position="109"/>
    </location>
</feature>
<evidence type="ECO:0000313" key="2">
    <source>
        <dbReference type="EMBL" id="KAK4221846.1"/>
    </source>
</evidence>
<organism evidence="2 3">
    <name type="scientific">Podospora fimiseda</name>
    <dbReference type="NCBI Taxonomy" id="252190"/>
    <lineage>
        <taxon>Eukaryota</taxon>
        <taxon>Fungi</taxon>
        <taxon>Dikarya</taxon>
        <taxon>Ascomycota</taxon>
        <taxon>Pezizomycotina</taxon>
        <taxon>Sordariomycetes</taxon>
        <taxon>Sordariomycetidae</taxon>
        <taxon>Sordariales</taxon>
        <taxon>Podosporaceae</taxon>
        <taxon>Podospora</taxon>
    </lineage>
</organism>
<name>A0AAN6YN58_9PEZI</name>
<gene>
    <name evidence="2" type="ORF">QBC38DRAFT_491217</name>
</gene>
<evidence type="ECO:0000256" key="1">
    <source>
        <dbReference type="SAM" id="MobiDB-lite"/>
    </source>
</evidence>
<sequence length="121" mass="13439">MLRPVTRVTQRAPATLTCNLPALKQCRTFSISQKVCNPTEDTKPPKTPPNPPTEVTKEGNATLNSEEKKKKKKTLQEIDEELKQKMEGISGDGGASGVEYEDGKPAGGYKRSVRENMFRYI</sequence>
<proteinExistence type="predicted"/>
<evidence type="ECO:0000313" key="3">
    <source>
        <dbReference type="Proteomes" id="UP001301958"/>
    </source>
</evidence>
<reference evidence="2" key="2">
    <citation type="submission" date="2023-05" db="EMBL/GenBank/DDBJ databases">
        <authorList>
            <consortium name="Lawrence Berkeley National Laboratory"/>
            <person name="Steindorff A."/>
            <person name="Hensen N."/>
            <person name="Bonometti L."/>
            <person name="Westerberg I."/>
            <person name="Brannstrom I.O."/>
            <person name="Guillou S."/>
            <person name="Cros-Aarteil S."/>
            <person name="Calhoun S."/>
            <person name="Haridas S."/>
            <person name="Kuo A."/>
            <person name="Mondo S."/>
            <person name="Pangilinan J."/>
            <person name="Riley R."/>
            <person name="Labutti K."/>
            <person name="Andreopoulos B."/>
            <person name="Lipzen A."/>
            <person name="Chen C."/>
            <person name="Yanf M."/>
            <person name="Daum C."/>
            <person name="Ng V."/>
            <person name="Clum A."/>
            <person name="Ohm R."/>
            <person name="Martin F."/>
            <person name="Silar P."/>
            <person name="Natvig D."/>
            <person name="Lalanne C."/>
            <person name="Gautier V."/>
            <person name="Ament-Velasquez S.L."/>
            <person name="Kruys A."/>
            <person name="Hutchinson M.I."/>
            <person name="Powell A.J."/>
            <person name="Barry K."/>
            <person name="Miller A.N."/>
            <person name="Grigoriev I.V."/>
            <person name="Debuchy R."/>
            <person name="Gladieux P."/>
            <person name="Thoren M.H."/>
            <person name="Johannesson H."/>
        </authorList>
    </citation>
    <scope>NUCLEOTIDE SEQUENCE</scope>
    <source>
        <strain evidence="2">CBS 990.96</strain>
    </source>
</reference>